<dbReference type="AlphaFoldDB" id="A0A5C5XJ31"/>
<sequence length="66" mass="7763">MTEGHGRERWNHTADLLSLMANCHRSADSEPFKRSDFHPFTDPKSRQDDIDFEEVDLKILKPMFTN</sequence>
<name>A0A5C5XJ31_9PLAN</name>
<reference evidence="1 2" key="1">
    <citation type="submission" date="2019-02" db="EMBL/GenBank/DDBJ databases">
        <title>Deep-cultivation of Planctomycetes and their phenomic and genomic characterization uncovers novel biology.</title>
        <authorList>
            <person name="Wiegand S."/>
            <person name="Jogler M."/>
            <person name="Boedeker C."/>
            <person name="Pinto D."/>
            <person name="Vollmers J."/>
            <person name="Rivas-Marin E."/>
            <person name="Kohn T."/>
            <person name="Peeters S.H."/>
            <person name="Heuer A."/>
            <person name="Rast P."/>
            <person name="Oberbeckmann S."/>
            <person name="Bunk B."/>
            <person name="Jeske O."/>
            <person name="Meyerdierks A."/>
            <person name="Storesund J.E."/>
            <person name="Kallscheuer N."/>
            <person name="Luecker S."/>
            <person name="Lage O.M."/>
            <person name="Pohl T."/>
            <person name="Merkel B.J."/>
            <person name="Hornburger P."/>
            <person name="Mueller R.-W."/>
            <person name="Bruemmer F."/>
            <person name="Labrenz M."/>
            <person name="Spormann A.M."/>
            <person name="Op Den Camp H."/>
            <person name="Overmann J."/>
            <person name="Amann R."/>
            <person name="Jetten M.S.M."/>
            <person name="Mascher T."/>
            <person name="Medema M.H."/>
            <person name="Devos D.P."/>
            <person name="Kaster A.-K."/>
            <person name="Ovreas L."/>
            <person name="Rohde M."/>
            <person name="Galperin M.Y."/>
            <person name="Jogler C."/>
        </authorList>
    </citation>
    <scope>NUCLEOTIDE SEQUENCE [LARGE SCALE GENOMIC DNA]</scope>
    <source>
        <strain evidence="1 2">Pan54</strain>
    </source>
</reference>
<dbReference type="EMBL" id="SJPG01000001">
    <property type="protein sequence ID" value="TWT63196.1"/>
    <property type="molecule type" value="Genomic_DNA"/>
</dbReference>
<evidence type="ECO:0000313" key="2">
    <source>
        <dbReference type="Proteomes" id="UP000316095"/>
    </source>
</evidence>
<dbReference type="Proteomes" id="UP000316095">
    <property type="component" value="Unassembled WGS sequence"/>
</dbReference>
<protein>
    <submittedName>
        <fullName evidence="1">Uncharacterized protein</fullName>
    </submittedName>
</protein>
<accession>A0A5C5XJ31</accession>
<dbReference type="RefSeq" id="WP_146504973.1">
    <property type="nucleotide sequence ID" value="NZ_SJPG01000001.1"/>
</dbReference>
<comment type="caution">
    <text evidence="1">The sequence shown here is derived from an EMBL/GenBank/DDBJ whole genome shotgun (WGS) entry which is preliminary data.</text>
</comment>
<gene>
    <name evidence="1" type="ORF">Pan54_39490</name>
</gene>
<organism evidence="1 2">
    <name type="scientific">Rubinisphaera italica</name>
    <dbReference type="NCBI Taxonomy" id="2527969"/>
    <lineage>
        <taxon>Bacteria</taxon>
        <taxon>Pseudomonadati</taxon>
        <taxon>Planctomycetota</taxon>
        <taxon>Planctomycetia</taxon>
        <taxon>Planctomycetales</taxon>
        <taxon>Planctomycetaceae</taxon>
        <taxon>Rubinisphaera</taxon>
    </lineage>
</organism>
<keyword evidence="2" id="KW-1185">Reference proteome</keyword>
<dbReference type="OrthoDB" id="290419at2"/>
<proteinExistence type="predicted"/>
<evidence type="ECO:0000313" key="1">
    <source>
        <dbReference type="EMBL" id="TWT63196.1"/>
    </source>
</evidence>